<evidence type="ECO:0000313" key="2">
    <source>
        <dbReference type="Proteomes" id="UP000298030"/>
    </source>
</evidence>
<dbReference type="EMBL" id="QPFP01000213">
    <property type="protein sequence ID" value="TEB18972.1"/>
    <property type="molecule type" value="Genomic_DNA"/>
</dbReference>
<dbReference type="AlphaFoldDB" id="A0A4Y7SDG7"/>
<proteinExistence type="predicted"/>
<accession>A0A4Y7SDG7</accession>
<evidence type="ECO:0000313" key="1">
    <source>
        <dbReference type="EMBL" id="TEB18972.1"/>
    </source>
</evidence>
<organism evidence="1 2">
    <name type="scientific">Coprinellus micaceus</name>
    <name type="common">Glistening ink-cap mushroom</name>
    <name type="synonym">Coprinus micaceus</name>
    <dbReference type="NCBI Taxonomy" id="71717"/>
    <lineage>
        <taxon>Eukaryota</taxon>
        <taxon>Fungi</taxon>
        <taxon>Dikarya</taxon>
        <taxon>Basidiomycota</taxon>
        <taxon>Agaricomycotina</taxon>
        <taxon>Agaricomycetes</taxon>
        <taxon>Agaricomycetidae</taxon>
        <taxon>Agaricales</taxon>
        <taxon>Agaricineae</taxon>
        <taxon>Psathyrellaceae</taxon>
        <taxon>Coprinellus</taxon>
    </lineage>
</organism>
<comment type="caution">
    <text evidence="1">The sequence shown here is derived from an EMBL/GenBank/DDBJ whole genome shotgun (WGS) entry which is preliminary data.</text>
</comment>
<protein>
    <submittedName>
        <fullName evidence="1">Uncharacterized protein</fullName>
    </submittedName>
</protein>
<gene>
    <name evidence="1" type="ORF">FA13DRAFT_1744854</name>
</gene>
<dbReference type="OrthoDB" id="3254104at2759"/>
<keyword evidence="2" id="KW-1185">Reference proteome</keyword>
<reference evidence="1 2" key="1">
    <citation type="journal article" date="2019" name="Nat. Ecol. Evol.">
        <title>Megaphylogeny resolves global patterns of mushroom evolution.</title>
        <authorList>
            <person name="Varga T."/>
            <person name="Krizsan K."/>
            <person name="Foldi C."/>
            <person name="Dima B."/>
            <person name="Sanchez-Garcia M."/>
            <person name="Sanchez-Ramirez S."/>
            <person name="Szollosi G.J."/>
            <person name="Szarkandi J.G."/>
            <person name="Papp V."/>
            <person name="Albert L."/>
            <person name="Andreopoulos W."/>
            <person name="Angelini C."/>
            <person name="Antonin V."/>
            <person name="Barry K.W."/>
            <person name="Bougher N.L."/>
            <person name="Buchanan P."/>
            <person name="Buyck B."/>
            <person name="Bense V."/>
            <person name="Catcheside P."/>
            <person name="Chovatia M."/>
            <person name="Cooper J."/>
            <person name="Damon W."/>
            <person name="Desjardin D."/>
            <person name="Finy P."/>
            <person name="Geml J."/>
            <person name="Haridas S."/>
            <person name="Hughes K."/>
            <person name="Justo A."/>
            <person name="Karasinski D."/>
            <person name="Kautmanova I."/>
            <person name="Kiss B."/>
            <person name="Kocsube S."/>
            <person name="Kotiranta H."/>
            <person name="LaButti K.M."/>
            <person name="Lechner B.E."/>
            <person name="Liimatainen K."/>
            <person name="Lipzen A."/>
            <person name="Lukacs Z."/>
            <person name="Mihaltcheva S."/>
            <person name="Morgado L.N."/>
            <person name="Niskanen T."/>
            <person name="Noordeloos M.E."/>
            <person name="Ohm R.A."/>
            <person name="Ortiz-Santana B."/>
            <person name="Ovrebo C."/>
            <person name="Racz N."/>
            <person name="Riley R."/>
            <person name="Savchenko A."/>
            <person name="Shiryaev A."/>
            <person name="Soop K."/>
            <person name="Spirin V."/>
            <person name="Szebenyi C."/>
            <person name="Tomsovsky M."/>
            <person name="Tulloss R.E."/>
            <person name="Uehling J."/>
            <person name="Grigoriev I.V."/>
            <person name="Vagvolgyi C."/>
            <person name="Papp T."/>
            <person name="Martin F.M."/>
            <person name="Miettinen O."/>
            <person name="Hibbett D.S."/>
            <person name="Nagy L.G."/>
        </authorList>
    </citation>
    <scope>NUCLEOTIDE SEQUENCE [LARGE SCALE GENOMIC DNA]</scope>
    <source>
        <strain evidence="1 2">FP101781</strain>
    </source>
</reference>
<name>A0A4Y7SDG7_COPMI</name>
<sequence length="205" mass="23046">MLPSPSHRAPTALLPLLSRALQKPRTLAPDRSTFADPKVAPDRDDVVNEGVNYEERTPRRMLGGRSQTRYVNMLLALDHIHPISDMLAFSSCWLLLAGFVVLLGTIKKTIPDLVKDNVQDENLQKALNLVAVAGWLDRHGHYVDSMARKLYLAGPKHILAWMHQRAWGPAGHAVYCCSKRRWWGDPLQLPHDRPAPVDLARFAPT</sequence>
<dbReference type="Proteomes" id="UP000298030">
    <property type="component" value="Unassembled WGS sequence"/>
</dbReference>